<dbReference type="EMBL" id="JARAWN010000848">
    <property type="protein sequence ID" value="MDX3137179.1"/>
    <property type="molecule type" value="Genomic_DNA"/>
</dbReference>
<feature type="compositionally biased region" description="Basic and acidic residues" evidence="1">
    <location>
        <begin position="1"/>
        <end position="17"/>
    </location>
</feature>
<evidence type="ECO:0000256" key="1">
    <source>
        <dbReference type="SAM" id="MobiDB-lite"/>
    </source>
</evidence>
<dbReference type="Proteomes" id="UP001273589">
    <property type="component" value="Unassembled WGS sequence"/>
</dbReference>
<dbReference type="AlphaFoldDB" id="A0AAJ2Q0J5"/>
<accession>A0AAJ2Q0J5</accession>
<dbReference type="RefSeq" id="WP_319700569.1">
    <property type="nucleotide sequence ID" value="NZ_JARAWN010000848.1"/>
</dbReference>
<feature type="region of interest" description="Disordered" evidence="1">
    <location>
        <begin position="1"/>
        <end position="42"/>
    </location>
</feature>
<protein>
    <submittedName>
        <fullName evidence="2">Uncharacterized protein</fullName>
    </submittedName>
</protein>
<proteinExistence type="predicted"/>
<sequence>MTQESRGEGLVRARPDHALFGPGADPEPTVDDYREITCGDHR</sequence>
<reference evidence="2" key="1">
    <citation type="journal article" date="2023" name="Microb. Genom.">
        <title>Mesoterricola silvestris gen. nov., sp. nov., Mesoterricola sediminis sp. nov., Geothrix oryzae sp. nov., Geothrix edaphica sp. nov., Geothrix rubra sp. nov., and Geothrix limicola sp. nov., six novel members of Acidobacteriota isolated from soils.</title>
        <authorList>
            <person name="Weisberg A.J."/>
            <person name="Pearce E."/>
            <person name="Kramer C.G."/>
            <person name="Chang J.H."/>
            <person name="Clarke C.R."/>
        </authorList>
    </citation>
    <scope>NUCLEOTIDE SEQUENCE</scope>
    <source>
        <strain evidence="2">ND06-05F</strain>
    </source>
</reference>
<gene>
    <name evidence="2" type="ORF">PV367_47010</name>
</gene>
<name>A0AAJ2Q0J5_9ACTN</name>
<organism evidence="2 3">
    <name type="scientific">Streptomyces europaeiscabiei</name>
    <dbReference type="NCBI Taxonomy" id="146819"/>
    <lineage>
        <taxon>Bacteria</taxon>
        <taxon>Bacillati</taxon>
        <taxon>Actinomycetota</taxon>
        <taxon>Actinomycetes</taxon>
        <taxon>Kitasatosporales</taxon>
        <taxon>Streptomycetaceae</taxon>
        <taxon>Streptomyces</taxon>
    </lineage>
</organism>
<evidence type="ECO:0000313" key="3">
    <source>
        <dbReference type="Proteomes" id="UP001273589"/>
    </source>
</evidence>
<evidence type="ECO:0000313" key="2">
    <source>
        <dbReference type="EMBL" id="MDX3137179.1"/>
    </source>
</evidence>
<feature type="compositionally biased region" description="Basic and acidic residues" evidence="1">
    <location>
        <begin position="31"/>
        <end position="42"/>
    </location>
</feature>
<comment type="caution">
    <text evidence="2">The sequence shown here is derived from an EMBL/GenBank/DDBJ whole genome shotgun (WGS) entry which is preliminary data.</text>
</comment>